<feature type="region of interest" description="Disordered" evidence="15">
    <location>
        <begin position="273"/>
        <end position="294"/>
    </location>
</feature>
<feature type="compositionally biased region" description="Acidic residues" evidence="15">
    <location>
        <begin position="1839"/>
        <end position="1855"/>
    </location>
</feature>
<dbReference type="Gene3D" id="2.20.28.10">
    <property type="match status" value="1"/>
</dbReference>
<keyword evidence="12" id="KW-0238">DNA-binding</keyword>
<organism evidence="21 22">
    <name type="scientific">Glossina morsitans morsitans</name>
    <name type="common">Savannah tsetse fly</name>
    <dbReference type="NCBI Taxonomy" id="37546"/>
    <lineage>
        <taxon>Eukaryota</taxon>
        <taxon>Metazoa</taxon>
        <taxon>Ecdysozoa</taxon>
        <taxon>Arthropoda</taxon>
        <taxon>Hexapoda</taxon>
        <taxon>Insecta</taxon>
        <taxon>Pterygota</taxon>
        <taxon>Neoptera</taxon>
        <taxon>Endopterygota</taxon>
        <taxon>Diptera</taxon>
        <taxon>Brachycera</taxon>
        <taxon>Muscomorpha</taxon>
        <taxon>Hippoboscoidea</taxon>
        <taxon>Glossinidae</taxon>
        <taxon>Glossina</taxon>
    </lineage>
</organism>
<dbReference type="Gene3D" id="2.40.50.140">
    <property type="entry name" value="Nucleic acid-binding proteins"/>
    <property type="match status" value="1"/>
</dbReference>
<dbReference type="CDD" id="cd11661">
    <property type="entry name" value="SANT_MTA3_like"/>
    <property type="match status" value="1"/>
</dbReference>
<feature type="compositionally biased region" description="Polar residues" evidence="15">
    <location>
        <begin position="1153"/>
        <end position="1163"/>
    </location>
</feature>
<dbReference type="InterPro" id="IPR017884">
    <property type="entry name" value="SANT_dom"/>
</dbReference>
<dbReference type="Pfam" id="PF10545">
    <property type="entry name" value="MADF_DNA_bdg"/>
    <property type="match status" value="1"/>
</dbReference>
<dbReference type="InterPro" id="IPR001005">
    <property type="entry name" value="SANT/Myb"/>
</dbReference>
<dbReference type="PRINTS" id="PR01660">
    <property type="entry name" value="MCMPROTEIN4"/>
</dbReference>
<feature type="domain" description="BESS" evidence="18">
    <location>
        <begin position="1908"/>
        <end position="1946"/>
    </location>
</feature>
<dbReference type="PROSITE" id="PS50051">
    <property type="entry name" value="MCM_2"/>
    <property type="match status" value="1"/>
</dbReference>
<feature type="compositionally biased region" description="Polar residues" evidence="15">
    <location>
        <begin position="273"/>
        <end position="283"/>
    </location>
</feature>
<evidence type="ECO:0000256" key="8">
    <source>
        <dbReference type="ARBA" id="ARBA00022801"/>
    </source>
</evidence>
<keyword evidence="4" id="KW-0235">DNA replication</keyword>
<dbReference type="PANTHER" id="PTHR11630:SF66">
    <property type="entry name" value="DNA REPLICATION LICENSING FACTOR MCM4"/>
    <property type="match status" value="1"/>
</dbReference>
<sequence length="1946" mass="221816">MNSLSDNEEINKDVQETIKQRWTLTEEDLKRQFTDAELKKLCLKHKCRVDMFKWNPVNEMREKLVKDGRFKQRSMAYCLRLTAKGFNKYKHEISYDPKIIQKWREEDWRDRLKNSILSLDMWLADEKEEQQDEEPFQHVEAQLNIGEFMRFDNELPRSTERTFEGSLEDIRPEIREALDVNTDSMSLNTQDNMSSPATPNSNASIRGQRTPTRPVNDHDTETPMRMGPRHASDNVNIPPTSPGANVSLPATSPARGLAANVSEIDLSSPLNYGTPSSMSSIKTPRSGIRGTPLRARPDIRTDKRMRQVAIGGTLDPIHERPSEGTDDPSHSEASSAPQMVVWGTNVVVSHCKTKFKQFVMRFIDPTAEQDEISENIDVNQPLYLQKMEEIHTLEEPYLNLNCAHLKTFDEALYRQLICYPQEVIPSFDMAVNEMFFERYPAAVLEHQIQVRPFNADRTRNMRSLNPEDIDQLISICGMVIRTSNVIPEMREAFFKCIICDFVTTVEVDRGRIAQPTLCTNCNTNHCFRLIHNRSEFSDKQLIKLQESPDDMAAGQTPHNVLLYAHNDMVDKVQPGDRVTVTGIYRATPLRNTSGASSVKSVYKTHVDVVHFRKVDNKRLYEDEDGKDHIFPPERIELLHALSQKRDIYDRLARAIAPSIYENHDIKKGILLQLFGGTKKTHSTLGRQNFRSEIHILLCGDPGTSKSQMLQYVYNLVPRSQYTSGRDPQDELFDRRLASHLVSLYYVTRHEEEDTLFDMGVLRDYLAYAREHISPTLSEEAQQRLIQAYVDMRKVGSGKGQISAYPRQLESLIRLSEAHAKVRLSQQVTVVDVEEAFRLHREALKQSATDPLSGKIDVGILTTGLSTAARKNRADLVAAIKENLQNKGKIPTVPYQKLFKEIKEASQILVTREQFEDALKEIQDEGAIVAPSINVSEQQLIKKDETAKSIEAASSNSVKQNASHLNELIPPSTPIPPIRDNKRNHSPNIPAGDIFLDAMSPSSCSSTSQATSGVNDVTFEPTIEMMVNDFDDEQTLNEEEALAALESQDPHEEINTLRAEGEMPLEELMAKYQALPAVPFIEPIRKKSKKSKKTKKYKQKDDNEELAPLVADQQQQQKASNQENREDVIVIESSDEKEAPDDMYDRIDEEDEVISSNQSVSKPSTPEETKDNEELAGPLYCNKIKVRRSHLLDLYPEGTFDNVVVNSNITDDDKDIPLEMLYGVGDDEDEDVEEDDDYKKKVMVGSSYQATIPVGLSQYGDILPYENEDKLIWEPSQVGEREVEEYLLKIRDIKPNLSDEIEAGINEENSQVKENAFNENGVESSESKSTTIGTELVASSASDYEICGVIKDNEQALHLLVQCGYDFKEALRRKRLNALPLNDCMSLWSEEECQKFEEGIQKYGKDFLKIRQNQVRTRTLRELVQFYYLWKKSERRDHNFANADTVDHMDIYLNEDNEYGSNPASSITPAGSPVTTSICAGTRRNSSSSQKNFSIMTGVTNTNSNVISSVNANSAVEHIKGGATSGCPNTDKRSIVLEYVKCIEVHARRLNITVSQSVSEMQQNNHISNNSRTALTSLPNTIHATTTTTTTSFTNTAKLPIDQVKSLIASVSRRPNLWIRNSNGQKRCDINALWKQVSQEIHLPVNYEEAFEKLPKTLKTNSDRSIAQDNGKQTDLINFPMWLLTPRRSSLHLKNMADICRIKWGHLRDNFRKVFIRNTLSGEPPTTWRFYNDMRFMEAAVAENVMRQHRLREQSLYWQELHHAEQKQKSTANNFFELHDNYERNIQNQFGFPDLAAYYESSHEPINKRIKMEPNEANSSLMVTNGFAKSSVYNVPDRNDQDDDEDDDDYDEDAASTEDNYQLMEKQHDLEKIKTENPKDEKIPIVINATKRDISSNAESGTQGDILEHDSDRMFLLSLLPYLRKVGDQRKLKVRQKLQNVLIEEFG</sequence>
<proteinExistence type="inferred from homology"/>
<dbReference type="GO" id="GO:0017116">
    <property type="term" value="F:single-stranded DNA helicase activity"/>
    <property type="evidence" value="ECO:0007669"/>
    <property type="project" value="TreeGrafter"/>
</dbReference>
<dbReference type="STRING" id="37546.A0A1B0G5U6"/>
<evidence type="ECO:0000259" key="17">
    <source>
        <dbReference type="PROSITE" id="PS51029"/>
    </source>
</evidence>
<dbReference type="Pfam" id="PF21128">
    <property type="entry name" value="WHD_MCM4"/>
    <property type="match status" value="1"/>
</dbReference>
<keyword evidence="11" id="KW-0067">ATP-binding</keyword>
<evidence type="ECO:0000256" key="12">
    <source>
        <dbReference type="ARBA" id="ARBA00023125"/>
    </source>
</evidence>
<feature type="region of interest" description="Disordered" evidence="15">
    <location>
        <begin position="1088"/>
        <end position="1172"/>
    </location>
</feature>
<evidence type="ECO:0000256" key="11">
    <source>
        <dbReference type="ARBA" id="ARBA00022840"/>
    </source>
</evidence>
<dbReference type="InterPro" id="IPR000949">
    <property type="entry name" value="ELM2_dom"/>
</dbReference>
<keyword evidence="13 14" id="KW-0539">Nucleus</keyword>
<evidence type="ECO:0000256" key="5">
    <source>
        <dbReference type="ARBA" id="ARBA00022723"/>
    </source>
</evidence>
<dbReference type="InterPro" id="IPR009057">
    <property type="entry name" value="Homeodomain-like_sf"/>
</dbReference>
<dbReference type="EnsemblMetazoa" id="GMOY008691-RA">
    <property type="protein sequence ID" value="GMOY008691-PA"/>
    <property type="gene ID" value="GMOY008691"/>
</dbReference>
<feature type="region of interest" description="Disordered" evidence="15">
    <location>
        <begin position="185"/>
        <end position="245"/>
    </location>
</feature>
<feature type="region of interest" description="Disordered" evidence="15">
    <location>
        <begin position="1830"/>
        <end position="1858"/>
    </location>
</feature>
<dbReference type="PANTHER" id="PTHR11630">
    <property type="entry name" value="DNA REPLICATION LICENSING FACTOR MCM FAMILY MEMBER"/>
    <property type="match status" value="1"/>
</dbReference>
<dbReference type="PROSITE" id="PS51031">
    <property type="entry name" value="BESS"/>
    <property type="match status" value="1"/>
</dbReference>
<dbReference type="InterPro" id="IPR008047">
    <property type="entry name" value="MCM_4"/>
</dbReference>
<dbReference type="SUPFAM" id="SSF52540">
    <property type="entry name" value="P-loop containing nucleoside triphosphate hydrolases"/>
    <property type="match status" value="1"/>
</dbReference>
<dbReference type="GO" id="GO:1902975">
    <property type="term" value="P:mitotic DNA replication initiation"/>
    <property type="evidence" value="ECO:0007669"/>
    <property type="project" value="TreeGrafter"/>
</dbReference>
<feature type="compositionally biased region" description="Basic residues" evidence="15">
    <location>
        <begin position="1088"/>
        <end position="1097"/>
    </location>
</feature>
<dbReference type="GO" id="GO:0042555">
    <property type="term" value="C:MCM complex"/>
    <property type="evidence" value="ECO:0007669"/>
    <property type="project" value="InterPro"/>
</dbReference>
<dbReference type="InterPro" id="IPR012340">
    <property type="entry name" value="NA-bd_OB-fold"/>
</dbReference>
<evidence type="ECO:0000256" key="4">
    <source>
        <dbReference type="ARBA" id="ARBA00022705"/>
    </source>
</evidence>
<feature type="region of interest" description="Disordered" evidence="15">
    <location>
        <begin position="311"/>
        <end position="336"/>
    </location>
</feature>
<keyword evidence="6" id="KW-0547">Nucleotide-binding</keyword>
<dbReference type="Gene3D" id="3.30.1640.10">
    <property type="entry name" value="mini-chromosome maintenance (MCM) complex, chain A, domain 1"/>
    <property type="match status" value="1"/>
</dbReference>
<name>A0A1B0G5U6_GLOMM</name>
<keyword evidence="22" id="KW-1185">Reference proteome</keyword>
<dbReference type="GO" id="GO:0000727">
    <property type="term" value="P:double-strand break repair via break-induced replication"/>
    <property type="evidence" value="ECO:0007669"/>
    <property type="project" value="TreeGrafter"/>
</dbReference>
<dbReference type="FunFam" id="1.10.10.60:FF:000012">
    <property type="entry name" value="Metastasis-associated 1 family, member 3"/>
    <property type="match status" value="1"/>
</dbReference>
<keyword evidence="9" id="KW-0347">Helicase</keyword>
<feature type="domain" description="ELM2" evidence="19">
    <location>
        <begin position="1239"/>
        <end position="1377"/>
    </location>
</feature>
<dbReference type="InterPro" id="IPR041562">
    <property type="entry name" value="MCM_lid"/>
</dbReference>
<evidence type="ECO:0000313" key="21">
    <source>
        <dbReference type="EnsemblMetazoa" id="GMOY008691-PA"/>
    </source>
</evidence>
<dbReference type="EMBL" id="CCAG010007472">
    <property type="status" value="NOT_ANNOTATED_CDS"/>
    <property type="molecule type" value="Genomic_DNA"/>
</dbReference>
<dbReference type="SMART" id="SM01189">
    <property type="entry name" value="ELM2"/>
    <property type="match status" value="1"/>
</dbReference>
<dbReference type="Gene3D" id="3.40.50.300">
    <property type="entry name" value="P-loop containing nucleotide triphosphate hydrolases"/>
    <property type="match status" value="2"/>
</dbReference>
<dbReference type="SUPFAM" id="SSF50249">
    <property type="entry name" value="Nucleic acid-binding proteins"/>
    <property type="match status" value="1"/>
</dbReference>
<feature type="domain" description="SANT" evidence="20">
    <location>
        <begin position="1387"/>
        <end position="1434"/>
    </location>
</feature>
<evidence type="ECO:0000259" key="18">
    <source>
        <dbReference type="PROSITE" id="PS51031"/>
    </source>
</evidence>
<keyword evidence="7" id="KW-0863">Zinc-finger</keyword>
<evidence type="ECO:0000259" key="16">
    <source>
        <dbReference type="PROSITE" id="PS50051"/>
    </source>
</evidence>
<evidence type="ECO:0000259" key="19">
    <source>
        <dbReference type="PROSITE" id="PS51156"/>
    </source>
</evidence>
<evidence type="ECO:0000256" key="10">
    <source>
        <dbReference type="ARBA" id="ARBA00022833"/>
    </source>
</evidence>
<comment type="similarity">
    <text evidence="2">Belongs to the MCM family.</text>
</comment>
<dbReference type="Pfam" id="PF17855">
    <property type="entry name" value="MCM_lid"/>
    <property type="match status" value="1"/>
</dbReference>
<evidence type="ECO:0000256" key="2">
    <source>
        <dbReference type="ARBA" id="ARBA00008010"/>
    </source>
</evidence>
<dbReference type="VEuPathDB" id="VectorBase:GMOY008691"/>
<feature type="compositionally biased region" description="Polar residues" evidence="15">
    <location>
        <begin position="951"/>
        <end position="963"/>
    </location>
</feature>
<dbReference type="PROSITE" id="PS51293">
    <property type="entry name" value="SANT"/>
    <property type="match status" value="1"/>
</dbReference>
<dbReference type="InterPro" id="IPR031327">
    <property type="entry name" value="MCM"/>
</dbReference>
<dbReference type="EC" id="3.6.4.12" evidence="3"/>
<feature type="compositionally biased region" description="Basic and acidic residues" evidence="15">
    <location>
        <begin position="316"/>
        <end position="330"/>
    </location>
</feature>
<dbReference type="SMART" id="SM00717">
    <property type="entry name" value="SANT"/>
    <property type="match status" value="1"/>
</dbReference>
<dbReference type="InterPro" id="IPR033762">
    <property type="entry name" value="MCM_OB"/>
</dbReference>
<feature type="compositionally biased region" description="Acidic residues" evidence="15">
    <location>
        <begin position="1132"/>
        <end position="1152"/>
    </location>
</feature>
<feature type="region of interest" description="Disordered" evidence="15">
    <location>
        <begin position="951"/>
        <end position="977"/>
    </location>
</feature>
<dbReference type="Pfam" id="PF00493">
    <property type="entry name" value="MCM"/>
    <property type="match status" value="1"/>
</dbReference>
<dbReference type="InterPro" id="IPR001208">
    <property type="entry name" value="MCM_dom"/>
</dbReference>
<evidence type="ECO:0000256" key="3">
    <source>
        <dbReference type="ARBA" id="ARBA00012551"/>
    </source>
</evidence>
<dbReference type="InterPro" id="IPR036388">
    <property type="entry name" value="WH-like_DNA-bd_sf"/>
</dbReference>
<protein>
    <recommendedName>
        <fullName evidence="3">DNA helicase</fullName>
        <ecNumber evidence="3">3.6.4.12</ecNumber>
    </recommendedName>
</protein>
<dbReference type="Pfam" id="PF02944">
    <property type="entry name" value="BESS"/>
    <property type="match status" value="1"/>
</dbReference>
<feature type="domain" description="MCM C-terminal AAA(+) ATPase" evidence="16">
    <location>
        <begin position="647"/>
        <end position="725"/>
    </location>
</feature>
<comment type="subcellular location">
    <subcellularLocation>
        <location evidence="1 14">Nucleus</location>
    </subcellularLocation>
</comment>
<keyword evidence="8" id="KW-0378">Hydrolase</keyword>
<keyword evidence="5" id="KW-0479">Metal-binding</keyword>
<dbReference type="Gene3D" id="1.10.10.10">
    <property type="entry name" value="Winged helix-like DNA-binding domain superfamily/Winged helix DNA-binding domain"/>
    <property type="match status" value="1"/>
</dbReference>
<dbReference type="GO" id="GO:0006271">
    <property type="term" value="P:DNA strand elongation involved in DNA replication"/>
    <property type="evidence" value="ECO:0007669"/>
    <property type="project" value="TreeGrafter"/>
</dbReference>
<dbReference type="GO" id="GO:0003697">
    <property type="term" value="F:single-stranded DNA binding"/>
    <property type="evidence" value="ECO:0007669"/>
    <property type="project" value="TreeGrafter"/>
</dbReference>
<evidence type="ECO:0000256" key="14">
    <source>
        <dbReference type="PROSITE-ProRule" id="PRU00371"/>
    </source>
</evidence>
<evidence type="ECO:0000256" key="1">
    <source>
        <dbReference type="ARBA" id="ARBA00004123"/>
    </source>
</evidence>
<evidence type="ECO:0000256" key="6">
    <source>
        <dbReference type="ARBA" id="ARBA00022741"/>
    </source>
</evidence>
<dbReference type="InterPro" id="IPR004210">
    <property type="entry name" value="BESS_motif"/>
</dbReference>
<feature type="compositionally biased region" description="Polar residues" evidence="15">
    <location>
        <begin position="185"/>
        <end position="213"/>
    </location>
</feature>
<dbReference type="GO" id="GO:0008270">
    <property type="term" value="F:zinc ion binding"/>
    <property type="evidence" value="ECO:0007669"/>
    <property type="project" value="UniProtKB-KW"/>
</dbReference>
<accession>A0A1B0G5U6</accession>
<dbReference type="Pfam" id="PF01448">
    <property type="entry name" value="ELM2"/>
    <property type="match status" value="1"/>
</dbReference>
<keyword evidence="10" id="KW-0862">Zinc</keyword>
<dbReference type="GO" id="GO:0005524">
    <property type="term" value="F:ATP binding"/>
    <property type="evidence" value="ECO:0007669"/>
    <property type="project" value="UniProtKB-KW"/>
</dbReference>
<dbReference type="GO" id="GO:0016787">
    <property type="term" value="F:hydrolase activity"/>
    <property type="evidence" value="ECO:0007669"/>
    <property type="project" value="UniProtKB-KW"/>
</dbReference>
<dbReference type="FunFam" id="1.10.10.10:FF:000597">
    <property type="entry name" value="DNA helicase"/>
    <property type="match status" value="1"/>
</dbReference>
<dbReference type="InterPro" id="IPR027925">
    <property type="entry name" value="MCM_N"/>
</dbReference>
<evidence type="ECO:0000256" key="15">
    <source>
        <dbReference type="SAM" id="MobiDB-lite"/>
    </source>
</evidence>
<dbReference type="SUPFAM" id="SSF46689">
    <property type="entry name" value="Homeodomain-like"/>
    <property type="match status" value="1"/>
</dbReference>
<dbReference type="Gene3D" id="1.10.10.60">
    <property type="entry name" value="Homeodomain-like"/>
    <property type="match status" value="1"/>
</dbReference>
<dbReference type="SMART" id="SM00350">
    <property type="entry name" value="MCM"/>
    <property type="match status" value="1"/>
</dbReference>
<dbReference type="InterPro" id="IPR027417">
    <property type="entry name" value="P-loop_NTPase"/>
</dbReference>
<feature type="compositionally biased region" description="Polar residues" evidence="15">
    <location>
        <begin position="233"/>
        <end position="245"/>
    </location>
</feature>
<dbReference type="Pfam" id="PF17207">
    <property type="entry name" value="MCM_OB"/>
    <property type="match status" value="1"/>
</dbReference>
<dbReference type="PROSITE" id="PS51029">
    <property type="entry name" value="MADF"/>
    <property type="match status" value="1"/>
</dbReference>
<dbReference type="Pfam" id="PF14551">
    <property type="entry name" value="MCM_N"/>
    <property type="match status" value="1"/>
</dbReference>
<dbReference type="Proteomes" id="UP000092444">
    <property type="component" value="Unassembled WGS sequence"/>
</dbReference>
<reference evidence="21" key="1">
    <citation type="submission" date="2020-05" db="UniProtKB">
        <authorList>
            <consortium name="EnsemblMetazoa"/>
        </authorList>
    </citation>
    <scope>IDENTIFICATION</scope>
    <source>
        <strain evidence="21">Yale</strain>
    </source>
</reference>
<dbReference type="PROSITE" id="PS51156">
    <property type="entry name" value="ELM2"/>
    <property type="match status" value="1"/>
</dbReference>
<evidence type="ECO:0000259" key="20">
    <source>
        <dbReference type="PROSITE" id="PS51293"/>
    </source>
</evidence>
<dbReference type="FunFam" id="3.30.1640.10:FF:000001">
    <property type="entry name" value="DNA helicase"/>
    <property type="match status" value="1"/>
</dbReference>
<evidence type="ECO:0000256" key="13">
    <source>
        <dbReference type="ARBA" id="ARBA00023242"/>
    </source>
</evidence>
<evidence type="ECO:0000256" key="7">
    <source>
        <dbReference type="ARBA" id="ARBA00022771"/>
    </source>
</evidence>
<feature type="domain" description="MADF" evidence="17">
    <location>
        <begin position="1605"/>
        <end position="1741"/>
    </location>
</feature>
<dbReference type="InterPro" id="IPR006578">
    <property type="entry name" value="MADF-dom"/>
</dbReference>
<evidence type="ECO:0000313" key="22">
    <source>
        <dbReference type="Proteomes" id="UP000092444"/>
    </source>
</evidence>
<dbReference type="GO" id="GO:0005634">
    <property type="term" value="C:nucleus"/>
    <property type="evidence" value="ECO:0007669"/>
    <property type="project" value="UniProtKB-SubCell"/>
</dbReference>
<dbReference type="FunFam" id="2.20.28.10:FF:000003">
    <property type="entry name" value="DNA helicase"/>
    <property type="match status" value="1"/>
</dbReference>
<evidence type="ECO:0000256" key="9">
    <source>
        <dbReference type="ARBA" id="ARBA00022806"/>
    </source>
</evidence>